<name>A0A0D2KG67_9CHLO</name>
<dbReference type="Proteomes" id="UP000054498">
    <property type="component" value="Unassembled WGS sequence"/>
</dbReference>
<gene>
    <name evidence="1" type="ORF">MNEG_13100</name>
</gene>
<dbReference type="KEGG" id="mng:MNEG_13100"/>
<keyword evidence="2" id="KW-1185">Reference proteome</keyword>
<organism evidence="1 2">
    <name type="scientific">Monoraphidium neglectum</name>
    <dbReference type="NCBI Taxonomy" id="145388"/>
    <lineage>
        <taxon>Eukaryota</taxon>
        <taxon>Viridiplantae</taxon>
        <taxon>Chlorophyta</taxon>
        <taxon>core chlorophytes</taxon>
        <taxon>Chlorophyceae</taxon>
        <taxon>CS clade</taxon>
        <taxon>Sphaeropleales</taxon>
        <taxon>Selenastraceae</taxon>
        <taxon>Monoraphidium</taxon>
    </lineage>
</organism>
<dbReference type="AlphaFoldDB" id="A0A0D2KG67"/>
<accession>A0A0D2KG67</accession>
<dbReference type="GeneID" id="25730529"/>
<proteinExistence type="predicted"/>
<sequence length="53" mass="5439">MLLCVATVVAAAAPTTVPPSPVPNTARPARAALEPDSAGRIVARRPGAWYSLK</sequence>
<evidence type="ECO:0000313" key="1">
    <source>
        <dbReference type="EMBL" id="KIY94863.1"/>
    </source>
</evidence>
<feature type="non-terminal residue" evidence="1">
    <location>
        <position position="53"/>
    </location>
</feature>
<dbReference type="EMBL" id="KK103841">
    <property type="protein sequence ID" value="KIY94863.1"/>
    <property type="molecule type" value="Genomic_DNA"/>
</dbReference>
<reference evidence="1 2" key="1">
    <citation type="journal article" date="2013" name="BMC Genomics">
        <title>Reconstruction of the lipid metabolism for the microalga Monoraphidium neglectum from its genome sequence reveals characteristics suitable for biofuel production.</title>
        <authorList>
            <person name="Bogen C."/>
            <person name="Al-Dilaimi A."/>
            <person name="Albersmeier A."/>
            <person name="Wichmann J."/>
            <person name="Grundmann M."/>
            <person name="Rupp O."/>
            <person name="Lauersen K.J."/>
            <person name="Blifernez-Klassen O."/>
            <person name="Kalinowski J."/>
            <person name="Goesmann A."/>
            <person name="Mussgnug J.H."/>
            <person name="Kruse O."/>
        </authorList>
    </citation>
    <scope>NUCLEOTIDE SEQUENCE [LARGE SCALE GENOMIC DNA]</scope>
    <source>
        <strain evidence="1 2">SAG 48.87</strain>
    </source>
</reference>
<evidence type="ECO:0000313" key="2">
    <source>
        <dbReference type="Proteomes" id="UP000054498"/>
    </source>
</evidence>
<protein>
    <submittedName>
        <fullName evidence="1">Uncharacterized protein</fullName>
    </submittedName>
</protein>
<dbReference type="RefSeq" id="XP_013893883.1">
    <property type="nucleotide sequence ID" value="XM_014038429.1"/>
</dbReference>